<dbReference type="Proteomes" id="UP000299102">
    <property type="component" value="Unassembled WGS sequence"/>
</dbReference>
<reference evidence="1 2" key="1">
    <citation type="journal article" date="2019" name="Commun. Biol.">
        <title>The bagworm genome reveals a unique fibroin gene that provides high tensile strength.</title>
        <authorList>
            <person name="Kono N."/>
            <person name="Nakamura H."/>
            <person name="Ohtoshi R."/>
            <person name="Tomita M."/>
            <person name="Numata K."/>
            <person name="Arakawa K."/>
        </authorList>
    </citation>
    <scope>NUCLEOTIDE SEQUENCE [LARGE SCALE GENOMIC DNA]</scope>
</reference>
<comment type="caution">
    <text evidence="1">The sequence shown here is derived from an EMBL/GenBank/DDBJ whole genome shotgun (WGS) entry which is preliminary data.</text>
</comment>
<dbReference type="AlphaFoldDB" id="A0A4C1YEP7"/>
<proteinExistence type="predicted"/>
<gene>
    <name evidence="1" type="ORF">EVAR_52848_1</name>
</gene>
<sequence length="105" mass="11933">MEKETGGSKSRIYFYHNRQKIELGAQNRNKTKTREGIGFGIRIKSEIGISQYFVELLTYFSNDSVEVFITLLPGHTFHCLFHCGLWSSDLKSPTSARGGRLTPMT</sequence>
<evidence type="ECO:0000313" key="2">
    <source>
        <dbReference type="Proteomes" id="UP000299102"/>
    </source>
</evidence>
<protein>
    <submittedName>
        <fullName evidence="1">Uncharacterized protein</fullName>
    </submittedName>
</protein>
<name>A0A4C1YEP7_EUMVA</name>
<dbReference type="EMBL" id="BGZK01001169">
    <property type="protein sequence ID" value="GBP73322.1"/>
    <property type="molecule type" value="Genomic_DNA"/>
</dbReference>
<accession>A0A4C1YEP7</accession>
<organism evidence="1 2">
    <name type="scientific">Eumeta variegata</name>
    <name type="common">Bagworm moth</name>
    <name type="synonym">Eumeta japonica</name>
    <dbReference type="NCBI Taxonomy" id="151549"/>
    <lineage>
        <taxon>Eukaryota</taxon>
        <taxon>Metazoa</taxon>
        <taxon>Ecdysozoa</taxon>
        <taxon>Arthropoda</taxon>
        <taxon>Hexapoda</taxon>
        <taxon>Insecta</taxon>
        <taxon>Pterygota</taxon>
        <taxon>Neoptera</taxon>
        <taxon>Endopterygota</taxon>
        <taxon>Lepidoptera</taxon>
        <taxon>Glossata</taxon>
        <taxon>Ditrysia</taxon>
        <taxon>Tineoidea</taxon>
        <taxon>Psychidae</taxon>
        <taxon>Oiketicinae</taxon>
        <taxon>Eumeta</taxon>
    </lineage>
</organism>
<evidence type="ECO:0000313" key="1">
    <source>
        <dbReference type="EMBL" id="GBP73322.1"/>
    </source>
</evidence>
<keyword evidence="2" id="KW-1185">Reference proteome</keyword>